<proteinExistence type="predicted"/>
<accession>A0AA85A5D4</accession>
<name>A0AA85A5D4_9TREM</name>
<reference evidence="2" key="1">
    <citation type="submission" date="2023-11" db="UniProtKB">
        <authorList>
            <consortium name="WormBaseParasite"/>
        </authorList>
    </citation>
    <scope>IDENTIFICATION</scope>
</reference>
<organism evidence="1 2">
    <name type="scientific">Schistosoma margrebowiei</name>
    <dbReference type="NCBI Taxonomy" id="48269"/>
    <lineage>
        <taxon>Eukaryota</taxon>
        <taxon>Metazoa</taxon>
        <taxon>Spiralia</taxon>
        <taxon>Lophotrochozoa</taxon>
        <taxon>Platyhelminthes</taxon>
        <taxon>Trematoda</taxon>
        <taxon>Digenea</taxon>
        <taxon>Strigeidida</taxon>
        <taxon>Schistosomatoidea</taxon>
        <taxon>Schistosomatidae</taxon>
        <taxon>Schistosoma</taxon>
    </lineage>
</organism>
<protein>
    <submittedName>
        <fullName evidence="2">Uncharacterized protein</fullName>
    </submittedName>
</protein>
<sequence length="99" mass="11064">MKMANNLSNCYAKLMSGDNFPYLLACFKPHGNISVRPVSSTKPLGKLDMDLNRSIISEMTWVKLVTSSGVDQDCPLFPFLVDFVVEMTLPSEFEGFISH</sequence>
<evidence type="ECO:0000313" key="2">
    <source>
        <dbReference type="WBParaSite" id="SMRG1_64550.1"/>
    </source>
</evidence>
<dbReference type="WBParaSite" id="SMRG1_64550.1">
    <property type="protein sequence ID" value="SMRG1_64550.1"/>
    <property type="gene ID" value="SMRG1_64550"/>
</dbReference>
<evidence type="ECO:0000313" key="1">
    <source>
        <dbReference type="Proteomes" id="UP000050790"/>
    </source>
</evidence>
<dbReference type="Proteomes" id="UP000050790">
    <property type="component" value="Unassembled WGS sequence"/>
</dbReference>
<dbReference type="AlphaFoldDB" id="A0AA85A5D4"/>